<organism evidence="2 3">
    <name type="scientific">Heliocybe sulcata</name>
    <dbReference type="NCBI Taxonomy" id="5364"/>
    <lineage>
        <taxon>Eukaryota</taxon>
        <taxon>Fungi</taxon>
        <taxon>Dikarya</taxon>
        <taxon>Basidiomycota</taxon>
        <taxon>Agaricomycotina</taxon>
        <taxon>Agaricomycetes</taxon>
        <taxon>Gloeophyllales</taxon>
        <taxon>Gloeophyllaceae</taxon>
        <taxon>Heliocybe</taxon>
    </lineage>
</organism>
<dbReference type="AlphaFoldDB" id="A0A5C3MVB0"/>
<feature type="compositionally biased region" description="Polar residues" evidence="1">
    <location>
        <begin position="608"/>
        <end position="618"/>
    </location>
</feature>
<evidence type="ECO:0000313" key="2">
    <source>
        <dbReference type="EMBL" id="TFK49030.1"/>
    </source>
</evidence>
<feature type="compositionally biased region" description="Basic and acidic residues" evidence="1">
    <location>
        <begin position="388"/>
        <end position="397"/>
    </location>
</feature>
<dbReference type="Proteomes" id="UP000305948">
    <property type="component" value="Unassembled WGS sequence"/>
</dbReference>
<proteinExistence type="predicted"/>
<dbReference type="EMBL" id="ML213517">
    <property type="protein sequence ID" value="TFK49030.1"/>
    <property type="molecule type" value="Genomic_DNA"/>
</dbReference>
<feature type="region of interest" description="Disordered" evidence="1">
    <location>
        <begin position="379"/>
        <end position="416"/>
    </location>
</feature>
<name>A0A5C3MVB0_9AGAM</name>
<feature type="region of interest" description="Disordered" evidence="1">
    <location>
        <begin position="521"/>
        <end position="577"/>
    </location>
</feature>
<accession>A0A5C3MVB0</accession>
<dbReference type="OrthoDB" id="3222453at2759"/>
<keyword evidence="3" id="KW-1185">Reference proteome</keyword>
<gene>
    <name evidence="2" type="ORF">OE88DRAFT_456372</name>
</gene>
<sequence>MKAAPYWDTYGSQLACLNYGRATWEADPKANGEDYAVQVGDVGYMRNGGFHRLFNILQSQEHPWNQSLGVPEGFDPLKTTGKVVFARSPLKAGPLHSHSVRHISASGQITSPTGSPVSPSGNFSFACSRELGAALVLLDQAYRSDVLSTELFEEYFLANYESWLAFARHLKRGISLDDLILVTGRDVTRGWAMAVFSQAETKGKGGIGIDTALGVSATFGMEFGWKTEGIVHSHSGPQPVEPPSPNGKGKALDIPLQHKSWDQCVFLRGYCLRRRNILAPRRLKAAAGPSDLGSGDRAPLGMLMTLSGESVHSQSADYNPLSPILDYILENSEVEVALAHDDDLYSFVRDTSEPDEVRRAIEANAPKIIIVGATGRIDRSVTSPSKHKSQDPVEESAHAYSNIEATPGEEPPRSSRVRIYREGEEDDLYGDSYEFRKDIIKKKIRAIARMSRMLAVLREESERVSEIKSMRDGRLPCGLLILGPADLRDIPPELLTPNSPTGSTAWRDPWFAEDRSLLSVPTRTRSISQSSEMSQVPPPYSPSSPSESRVVTNTSEHQAESRSQSDPSNLLGTPSGKWHSVKAKISAIGRLQRNLAKIRETSAGRLRGTNTRTSTPSLLNDRGASISASASIHGG</sequence>
<dbReference type="STRING" id="5364.A0A5C3MVB0"/>
<feature type="compositionally biased region" description="Polar residues" evidence="1">
    <location>
        <begin position="521"/>
        <end position="534"/>
    </location>
</feature>
<evidence type="ECO:0000313" key="3">
    <source>
        <dbReference type="Proteomes" id="UP000305948"/>
    </source>
</evidence>
<reference evidence="2 3" key="1">
    <citation type="journal article" date="2019" name="Nat. Ecol. Evol.">
        <title>Megaphylogeny resolves global patterns of mushroom evolution.</title>
        <authorList>
            <person name="Varga T."/>
            <person name="Krizsan K."/>
            <person name="Foldi C."/>
            <person name="Dima B."/>
            <person name="Sanchez-Garcia M."/>
            <person name="Sanchez-Ramirez S."/>
            <person name="Szollosi G.J."/>
            <person name="Szarkandi J.G."/>
            <person name="Papp V."/>
            <person name="Albert L."/>
            <person name="Andreopoulos W."/>
            <person name="Angelini C."/>
            <person name="Antonin V."/>
            <person name="Barry K.W."/>
            <person name="Bougher N.L."/>
            <person name="Buchanan P."/>
            <person name="Buyck B."/>
            <person name="Bense V."/>
            <person name="Catcheside P."/>
            <person name="Chovatia M."/>
            <person name="Cooper J."/>
            <person name="Damon W."/>
            <person name="Desjardin D."/>
            <person name="Finy P."/>
            <person name="Geml J."/>
            <person name="Haridas S."/>
            <person name="Hughes K."/>
            <person name="Justo A."/>
            <person name="Karasinski D."/>
            <person name="Kautmanova I."/>
            <person name="Kiss B."/>
            <person name="Kocsube S."/>
            <person name="Kotiranta H."/>
            <person name="LaButti K.M."/>
            <person name="Lechner B.E."/>
            <person name="Liimatainen K."/>
            <person name="Lipzen A."/>
            <person name="Lukacs Z."/>
            <person name="Mihaltcheva S."/>
            <person name="Morgado L.N."/>
            <person name="Niskanen T."/>
            <person name="Noordeloos M.E."/>
            <person name="Ohm R.A."/>
            <person name="Ortiz-Santana B."/>
            <person name="Ovrebo C."/>
            <person name="Racz N."/>
            <person name="Riley R."/>
            <person name="Savchenko A."/>
            <person name="Shiryaev A."/>
            <person name="Soop K."/>
            <person name="Spirin V."/>
            <person name="Szebenyi C."/>
            <person name="Tomsovsky M."/>
            <person name="Tulloss R.E."/>
            <person name="Uehling J."/>
            <person name="Grigoriev I.V."/>
            <person name="Vagvolgyi C."/>
            <person name="Papp T."/>
            <person name="Martin F.M."/>
            <person name="Miettinen O."/>
            <person name="Hibbett D.S."/>
            <person name="Nagy L.G."/>
        </authorList>
    </citation>
    <scope>NUCLEOTIDE SEQUENCE [LARGE SCALE GENOMIC DNA]</scope>
    <source>
        <strain evidence="2 3">OMC1185</strain>
    </source>
</reference>
<feature type="compositionally biased region" description="Polar residues" evidence="1">
    <location>
        <begin position="549"/>
        <end position="572"/>
    </location>
</feature>
<evidence type="ECO:0000256" key="1">
    <source>
        <dbReference type="SAM" id="MobiDB-lite"/>
    </source>
</evidence>
<feature type="compositionally biased region" description="Low complexity" evidence="1">
    <location>
        <begin position="624"/>
        <end position="635"/>
    </location>
</feature>
<feature type="region of interest" description="Disordered" evidence="1">
    <location>
        <begin position="600"/>
        <end position="635"/>
    </location>
</feature>
<protein>
    <submittedName>
        <fullName evidence="2">Uncharacterized protein</fullName>
    </submittedName>
</protein>